<feature type="region of interest" description="Disordered" evidence="1">
    <location>
        <begin position="313"/>
        <end position="432"/>
    </location>
</feature>
<accession>A0A9P7GF73</accession>
<feature type="compositionally biased region" description="Low complexity" evidence="1">
    <location>
        <begin position="78"/>
        <end position="99"/>
    </location>
</feature>
<dbReference type="SUPFAM" id="SSF49899">
    <property type="entry name" value="Concanavalin A-like lectins/glucanases"/>
    <property type="match status" value="1"/>
</dbReference>
<feature type="compositionally biased region" description="Pro residues" evidence="1">
    <location>
        <begin position="313"/>
        <end position="324"/>
    </location>
</feature>
<evidence type="ECO:0000313" key="3">
    <source>
        <dbReference type="Proteomes" id="UP000775547"/>
    </source>
</evidence>
<dbReference type="PANTHER" id="PTHR10963:SF24">
    <property type="entry name" value="GLYCOSIDASE C21B10.07-RELATED"/>
    <property type="match status" value="1"/>
</dbReference>
<feature type="compositionally biased region" description="Low complexity" evidence="1">
    <location>
        <begin position="409"/>
        <end position="420"/>
    </location>
</feature>
<feature type="compositionally biased region" description="Polar residues" evidence="1">
    <location>
        <begin position="366"/>
        <end position="393"/>
    </location>
</feature>
<dbReference type="Pfam" id="PF26113">
    <property type="entry name" value="GH16_XgeA"/>
    <property type="match status" value="1"/>
</dbReference>
<feature type="region of interest" description="Disordered" evidence="1">
    <location>
        <begin position="674"/>
        <end position="730"/>
    </location>
</feature>
<dbReference type="InterPro" id="IPR013320">
    <property type="entry name" value="ConA-like_dom_sf"/>
</dbReference>
<dbReference type="AlphaFoldDB" id="A0A9P7GF73"/>
<evidence type="ECO:0000313" key="2">
    <source>
        <dbReference type="EMBL" id="KAG5646057.1"/>
    </source>
</evidence>
<dbReference type="OrthoDB" id="192832at2759"/>
<gene>
    <name evidence="2" type="ORF">DXG03_004480</name>
</gene>
<feature type="compositionally biased region" description="Low complexity" evidence="1">
    <location>
        <begin position="969"/>
        <end position="988"/>
    </location>
</feature>
<reference evidence="2" key="2">
    <citation type="submission" date="2021-10" db="EMBL/GenBank/DDBJ databases">
        <title>Phylogenomics reveals ancestral predisposition of the termite-cultivated fungus Termitomyces towards a domesticated lifestyle.</title>
        <authorList>
            <person name="Auxier B."/>
            <person name="Grum-Grzhimaylo A."/>
            <person name="Cardenas M.E."/>
            <person name="Lodge J.D."/>
            <person name="Laessoe T."/>
            <person name="Pedersen O."/>
            <person name="Smith M.E."/>
            <person name="Kuyper T.W."/>
            <person name="Franco-Molano E.A."/>
            <person name="Baroni T.J."/>
            <person name="Aanen D.K."/>
        </authorList>
    </citation>
    <scope>NUCLEOTIDE SEQUENCE</scope>
    <source>
        <strain evidence="2">AP01</strain>
        <tissue evidence="2">Mycelium</tissue>
    </source>
</reference>
<proteinExistence type="predicted"/>
<feature type="compositionally biased region" description="Low complexity" evidence="1">
    <location>
        <begin position="692"/>
        <end position="723"/>
    </location>
</feature>
<name>A0A9P7GF73_9AGAR</name>
<dbReference type="GO" id="GO:0009251">
    <property type="term" value="P:glucan catabolic process"/>
    <property type="evidence" value="ECO:0007669"/>
    <property type="project" value="TreeGrafter"/>
</dbReference>
<dbReference type="Proteomes" id="UP000775547">
    <property type="component" value="Unassembled WGS sequence"/>
</dbReference>
<dbReference type="EMBL" id="JABCKV010000027">
    <property type="protein sequence ID" value="KAG5646057.1"/>
    <property type="molecule type" value="Genomic_DNA"/>
</dbReference>
<feature type="region of interest" description="Disordered" evidence="1">
    <location>
        <begin position="965"/>
        <end position="997"/>
    </location>
</feature>
<protein>
    <recommendedName>
        <fullName evidence="4">GH16 domain-containing protein</fullName>
    </recommendedName>
</protein>
<feature type="compositionally biased region" description="Polar residues" evidence="1">
    <location>
        <begin position="114"/>
        <end position="129"/>
    </location>
</feature>
<dbReference type="PANTHER" id="PTHR10963">
    <property type="entry name" value="GLYCOSYL HYDROLASE-RELATED"/>
    <property type="match status" value="1"/>
</dbReference>
<feature type="region of interest" description="Disordered" evidence="1">
    <location>
        <begin position="230"/>
        <end position="294"/>
    </location>
</feature>
<dbReference type="Gene3D" id="2.60.120.200">
    <property type="match status" value="1"/>
</dbReference>
<keyword evidence="3" id="KW-1185">Reference proteome</keyword>
<evidence type="ECO:0008006" key="4">
    <source>
        <dbReference type="Google" id="ProtNLM"/>
    </source>
</evidence>
<feature type="compositionally biased region" description="Low complexity" evidence="1">
    <location>
        <begin position="234"/>
        <end position="246"/>
    </location>
</feature>
<feature type="compositionally biased region" description="Low complexity" evidence="1">
    <location>
        <begin position="253"/>
        <end position="266"/>
    </location>
</feature>
<dbReference type="InterPro" id="IPR050546">
    <property type="entry name" value="Glycosyl_Hydrlase_16"/>
</dbReference>
<reference evidence="2" key="1">
    <citation type="submission" date="2020-07" db="EMBL/GenBank/DDBJ databases">
        <authorList>
            <person name="Nieuwenhuis M."/>
            <person name="Van De Peppel L.J.J."/>
        </authorList>
    </citation>
    <scope>NUCLEOTIDE SEQUENCE</scope>
    <source>
        <strain evidence="2">AP01</strain>
        <tissue evidence="2">Mycelium</tissue>
    </source>
</reference>
<evidence type="ECO:0000256" key="1">
    <source>
        <dbReference type="SAM" id="MobiDB-lite"/>
    </source>
</evidence>
<comment type="caution">
    <text evidence="2">The sequence shown here is derived from an EMBL/GenBank/DDBJ whole genome shotgun (WGS) entry which is preliminary data.</text>
</comment>
<sequence length="1074" mass="115066">MYVASEDYDGEPTGTHVFAAAPVLFPAPPPTINALTVAQRARLVRSSNKLGRILGTTPHFIDCESVEETTRGSMDTASSSRASFDSESSTSSLSRSSSMRSRKSLPPPPHAQSARRQSTDGPVRKASNSTPMLRLALTPMLAPIPASPLSPHHHAPAMSLTLDAPPASSPDDYCDFALAPEHSPTAPTFTILTPTATRRRKMDKLRRTLGDEVPLALVFPSFSSCEYDSDYDSSRSVSPSPSPSASESEESLETPTTSPLAPTTPLDAESCCDSSRQPAPAPAPVVRLRTTPPRKITHARDSLYVLRLQKTFVPPPAPKAPKVPIPQLTASRPAPPPPPGATKERVKRSKRKAPTLPAPPPVPSPSYNNLTSYSNSGKPATSPNTPLNTQTQKPTRRRASNPPHPPVSPSSEYACSSSPSTRRHSPTPSLAGSALGMILECPESEWFDDGDDQDSGDGDKFEVDLDFDLVDEDEVVEAAMWGWGTCVGAVYGEEGYRDAYVEQVWYRGPVDITDIKHAAAAMQSHLRTSILTYILHLRVARSWAWNIDSVNVSLPFEIAVPVISLKSIWKNNGGKRDSNQAFKISQSRPWILSPVSLGFYAILAFARVAQPSYEPWNDKEWTDASPSSASLMPRAMQTIHSHAVKHTRSLAQDLRVAFASILVTQDPSPNAHAIYCKPGKSGILPPGGGGQDTSPGGTSAPPSSSAGSTVTRSSSSSGPKPTGNVPASSPWKLTETHVRIQYVLSTRSRSLTPRFSKRANGILDVNGDGNAIMRVETTPNVPNTRKSIRITTQSQFNGGLVIMDSVHMPTGCGIWPAFWTNGPNWPVGGEIDIVEGVHDYTNNQATIHTRDGCRLPSSNSNVLRTSGAVIGGTDCNVDTTGNQGCGIRAPTSNSFGAGFNRIGGGTYASTYIHQKCPTLCVLNVSYSQCNGTALESLYSSFLAALSLPISSTRYPARKHGAYHRHAGLPTRAIPSSSSTATTRSSTRPCGESLSLEDASRSRSLISRPPLSSAEIGQVVSGTLQAFLGRSRAALSEPVSPHARNSCERTVPRCPKLVGDIHLYFSLPHCLRVAL</sequence>
<organism evidence="2 3">
    <name type="scientific">Asterophora parasitica</name>
    <dbReference type="NCBI Taxonomy" id="117018"/>
    <lineage>
        <taxon>Eukaryota</taxon>
        <taxon>Fungi</taxon>
        <taxon>Dikarya</taxon>
        <taxon>Basidiomycota</taxon>
        <taxon>Agaricomycotina</taxon>
        <taxon>Agaricomycetes</taxon>
        <taxon>Agaricomycetidae</taxon>
        <taxon>Agaricales</taxon>
        <taxon>Tricholomatineae</taxon>
        <taxon>Lyophyllaceae</taxon>
        <taxon>Asterophora</taxon>
    </lineage>
</organism>
<feature type="region of interest" description="Disordered" evidence="1">
    <location>
        <begin position="65"/>
        <end position="129"/>
    </location>
</feature>